<organism evidence="2 3">
    <name type="scientific">Dryococelus australis</name>
    <dbReference type="NCBI Taxonomy" id="614101"/>
    <lineage>
        <taxon>Eukaryota</taxon>
        <taxon>Metazoa</taxon>
        <taxon>Ecdysozoa</taxon>
        <taxon>Arthropoda</taxon>
        <taxon>Hexapoda</taxon>
        <taxon>Insecta</taxon>
        <taxon>Pterygota</taxon>
        <taxon>Neoptera</taxon>
        <taxon>Polyneoptera</taxon>
        <taxon>Phasmatodea</taxon>
        <taxon>Verophasmatodea</taxon>
        <taxon>Anareolatae</taxon>
        <taxon>Phasmatidae</taxon>
        <taxon>Eurycanthinae</taxon>
        <taxon>Dryococelus</taxon>
    </lineage>
</organism>
<feature type="compositionally biased region" description="Basic and acidic residues" evidence="1">
    <location>
        <begin position="1127"/>
        <end position="1142"/>
    </location>
</feature>
<feature type="region of interest" description="Disordered" evidence="1">
    <location>
        <begin position="866"/>
        <end position="885"/>
    </location>
</feature>
<feature type="region of interest" description="Disordered" evidence="1">
    <location>
        <begin position="2281"/>
        <end position="2318"/>
    </location>
</feature>
<proteinExistence type="predicted"/>
<evidence type="ECO:0000256" key="1">
    <source>
        <dbReference type="SAM" id="MobiDB-lite"/>
    </source>
</evidence>
<protein>
    <submittedName>
        <fullName evidence="2">Uncharacterized protein</fullName>
    </submittedName>
</protein>
<dbReference type="Proteomes" id="UP001159363">
    <property type="component" value="Chromosome 5"/>
</dbReference>
<feature type="region of interest" description="Disordered" evidence="1">
    <location>
        <begin position="1516"/>
        <end position="1552"/>
    </location>
</feature>
<comment type="caution">
    <text evidence="2">The sequence shown here is derived from an EMBL/GenBank/DDBJ whole genome shotgun (WGS) entry which is preliminary data.</text>
</comment>
<gene>
    <name evidence="2" type="ORF">PR048_017063</name>
</gene>
<feature type="region of interest" description="Disordered" evidence="1">
    <location>
        <begin position="1230"/>
        <end position="1249"/>
    </location>
</feature>
<dbReference type="EMBL" id="JARBHB010000006">
    <property type="protein sequence ID" value="KAJ8880593.1"/>
    <property type="molecule type" value="Genomic_DNA"/>
</dbReference>
<sequence length="2495" mass="280465">MFASKGSCLYTLQIKAPLRNLASPAAARYTSAATRDTALSHYISASRSYIASNQVIMLTIRWSYLYQRLLRLGRQLEDDLPPFESWSGHPDLFFMVFRNHPMRMSDLFLTAGLILSDTSGTNFRVVNAANTVVVRGGGFLRILQFSHASSLHRCSTRTSLTSPALQTELEWGPHALLFLPEAPISIILLSTTSIVTRKRTGVLENERERYKDPQGMSLIHFTSNATPLTVVSSVLQSAAHRIAMSVVYICREDDPDTNCRFSLLNSATTSLNNHMYNEQVPSFPVDGSASVTTAERTLYISILRQRPVSHAAPGFVLAHRIQLPRIPSPCIFARFDQPRPITVVDNGPSRNVSAGRTIMPRDENKQREKQKTERAGNSEQIAPPPPPSLSANHSPHIHSLPVRGRECSGMYYLSRRRMCAATKSLLRLRVHYNRFIRMDSNTIRDATNSLNFRRVRSKVNSDTGTLVDSRPPPVLLVSVQHMRAGRYLGKSQRSIEEEESDACSTGHAFSAVSQTSGGTSLVLLPKTEDQMLVGRHVIPDVTVGVFVKRRMVENPWQVVKQADLATSVRSGRTIRAVGLVSKKRWSFMQRYFGAMMMDVVLEYRRKCDVTTLTLAPVLHANMAHEPRHVLCCVNSGTDICGAGRDVARKYGGGGGKELDRDRYMGIVDPAHSKLPRPRNRFDAESKKSPSASPSKHCPNLGVGAAVAEWLGCPPPTKANQVREKSCEHGAAAECKGRACGSTTRKPAASGNIRHVFHTRKSLGLQKGGFGALNPIAWRERWVALTTITTTAPLINEWYLAACLRATSARQPRHGLSDPKIAVLKPPTTQCRLVGTETALINRGGGGGGGDSSRVCVVSARMSCSREQGSRRRPHKPALCSNPARASAPEKSRVEHACAAYIRTLARVVINSRVPTATTSGVTHRAREYFANSFGGEVDSRHLSYSMTRSKQLCECFNSPVQKPHLITATNNQKIMYRVYRMLPSLAGGEHNPRNTHGSTNRLFTIKLALKINLRKISLPLPAYILADALSDMHVVKLVTMVSPDRRMNKVVRPMAMLILHKVEEYTTCIQVEPKQDFQKCSFYREQPLSPNTYIAHVRCRQHTCKIILLQWRIDTFNAVKELKFISQRRHEPHPACDEEGSRSRRRVGERRNEGSGEMGDPRGNLPTNGIVRHDPHMRKSGVTRPGREPGSPWWEASRLTAQPPWPLAVVGERQDRLGRRPEKLHMHRATRVGKAPPSLPPPTTITSSNRPHRKEMEYLSTDLFAVTPNSAAHMNFGHISISDNEKYINLQTKRLNSHIIISNKTRITVKSHYCEPGVAVNPCVSISADQVSSRLRDCFSVSRRKQIATPYSGQAGMILIEAQFFFLFRNIVNCYDKVMLKVWHLRVKTELRRYLEVTTLQIAGPRCRSTDYSLHVSKSLGVLTVRSPRPRCLQGQYNKALICVEASERGRVNIGRCHVVGSAWRGVKITIYDAPSAGLPSFRPSQKEDGGRQRGLTPHYNPAGFATTLLGCRTEDPRSPWLPAARNSRGSTQQISHESEGPEYLQNTTRPGAVEVLTRRDLSQRRNKNIGALCAMPRDQKCTKLVPKFTARARMRPRMPTSAKGARNLGRSPPTTAIRVRYQARIVPDDAACRRAFSGYSRFPTPLHSAPLRSRVSFHVVSGDDSHLRVPAGKPITWRALPRPGFTPHTCFLLTNNNTVRKTVFNDIRTIWHTQCCFARPCRFPYAKKKIRLRCLSRTTSTRRWVIVIAHVFVLRPQENVWKPDSFKKVFAVVGSESKMLLFSTEKSKRRLLTSRHVRGLDDTTQHVITERKGIHLDLGNIRKDQALHKIWNEFTTKNWKKTSKIRKVASKAFRRPMRGYLGKGFKSPPTWANQAQCPAGSPPDSSMWESCRTMPLVGFSRFQSRDDPYSPRFILIGSQDLDMTGEPESGIHTCNVSRMPFLSRHHSSTWSRFAIRRFLPTFCTPVWQPGQENTLSHRMCTRPTWVGGGGWKNLTRSGDEAVGRRVKLCQLTADDIIYTHVLQPKRARGRLESRLAEKTRHVSSFPIRPLRRLRFAKCLRHTSGSLCIQVGQQGTSNSVFTEIKTGPCLEGGRVQERGLAPSVLTAEFDKTFVCTHLRTRQYHNRSKERKRYRVTDAHSRNECHRSVNKVRPLRLMPHDAAPCYVADLRTTHVCISSVILIQCARDIQYISNKQHRDNALGQGNEYSLHQTVQFYDSTSNIKPFQQAETTYTTANSAKKSIHPRPVFFEQHWNAVYATIKTMSMHLVGRGWWKQLEGRAHTQGTLPPDHSGADGRLSEDRRHRGRGRGGGGSYVTEGRADGGPVVKANLGATVYCLVSRAINLIPPLHHPPPLPSNELADPPRPRLLNHFFTVVTRLWTRMKPLNFNSVVILYENISKERPSRVNTCSAKACHILWYTFEDPQARAVQSRGNEKAMQWVRRGHSIALGHHERGEEYHDKHRILRGKFSRSSGSVFPRNRSLRLPLRRNGSALSS</sequence>
<accession>A0ABQ9H8G6</accession>
<feature type="region of interest" description="Disordered" evidence="1">
    <location>
        <begin position="1127"/>
        <end position="1191"/>
    </location>
</feature>
<name>A0ABQ9H8G6_9NEOP</name>
<reference evidence="2 3" key="1">
    <citation type="submission" date="2023-02" db="EMBL/GenBank/DDBJ databases">
        <title>LHISI_Scaffold_Assembly.</title>
        <authorList>
            <person name="Stuart O.P."/>
            <person name="Cleave R."/>
            <person name="Magrath M.J.L."/>
            <person name="Mikheyev A.S."/>
        </authorList>
    </citation>
    <scope>NUCLEOTIDE SEQUENCE [LARGE SCALE GENOMIC DNA]</scope>
    <source>
        <strain evidence="2">Daus_M_001</strain>
        <tissue evidence="2">Leg muscle</tissue>
    </source>
</reference>
<feature type="compositionally biased region" description="Basic and acidic residues" evidence="1">
    <location>
        <begin position="2291"/>
        <end position="2302"/>
    </location>
</feature>
<feature type="region of interest" description="Disordered" evidence="1">
    <location>
        <begin position="1480"/>
        <end position="1500"/>
    </location>
</feature>
<keyword evidence="3" id="KW-1185">Reference proteome</keyword>
<feature type="region of interest" description="Disordered" evidence="1">
    <location>
        <begin position="669"/>
        <end position="697"/>
    </location>
</feature>
<feature type="compositionally biased region" description="Basic and acidic residues" evidence="1">
    <location>
        <begin position="359"/>
        <end position="376"/>
    </location>
</feature>
<evidence type="ECO:0000313" key="2">
    <source>
        <dbReference type="EMBL" id="KAJ8880593.1"/>
    </source>
</evidence>
<feature type="region of interest" description="Disordered" evidence="1">
    <location>
        <begin position="342"/>
        <end position="401"/>
    </location>
</feature>
<evidence type="ECO:0000313" key="3">
    <source>
        <dbReference type="Proteomes" id="UP001159363"/>
    </source>
</evidence>